<dbReference type="SUPFAM" id="SSF53756">
    <property type="entry name" value="UDP-Glycosyltransferase/glycogen phosphorylase"/>
    <property type="match status" value="1"/>
</dbReference>
<dbReference type="PANTHER" id="PTHR12526">
    <property type="entry name" value="GLYCOSYLTRANSFERASE"/>
    <property type="match status" value="1"/>
</dbReference>
<proteinExistence type="predicted"/>
<organism evidence="3 4">
    <name type="scientific">Novosphingobium bradum</name>
    <dbReference type="NCBI Taxonomy" id="1737444"/>
    <lineage>
        <taxon>Bacteria</taxon>
        <taxon>Pseudomonadati</taxon>
        <taxon>Pseudomonadota</taxon>
        <taxon>Alphaproteobacteria</taxon>
        <taxon>Sphingomonadales</taxon>
        <taxon>Sphingomonadaceae</taxon>
        <taxon>Novosphingobium</taxon>
    </lineage>
</organism>
<gene>
    <name evidence="3" type="primary">pelF</name>
    <name evidence="3" type="ORF">ACFOD9_10210</name>
</gene>
<sequence length="488" mass="53336">MKPGPGGTSDVCMIVEGAYPYVTGGVASWLQELMTSLPELSFSIVAIKANERPQPWQVSPPANVVEIIEVPLSRSHTRRYPFDPAVVDRIGRLLLTFLMDGDLADLGALTQAIARLPSGSEAHQIVAAPEIFALLTQYYEVHLGTASFHHFFWAMQILLGGLLAVLAAPLPRARVYHTLSTGYSGLMAARARLETARPALLTEHGIYLLERQIEIMMVDWLGDQIETGLGLERDCFDLTDLWGRAFESYGRACYDACDPIVSLYGANSQVQKRLGADDARLRIIPNGIRLERFAGIVPQPSPRPLLVALIGRVVPIKDIKTFIRAAALARLQVPEARFVVLGPEDEDPDYSGECRALVDELDLVEAFTFAGRVNVAEWLGRIDLVVLTSLSEAQPLVILEAGACGIPAIAPDVGSCRELLEGSSGSAGGVITALVDPEATANAMVRLLRDPELRHSMGEAMRERVRRDYDWSGIVAQYRDLYHDLSAS</sequence>
<accession>A0ABV7ISQ7</accession>
<evidence type="ECO:0000259" key="1">
    <source>
        <dbReference type="Pfam" id="PF00534"/>
    </source>
</evidence>
<dbReference type="Proteomes" id="UP001595604">
    <property type="component" value="Unassembled WGS sequence"/>
</dbReference>
<dbReference type="InterPro" id="IPR022622">
    <property type="entry name" value="DUF3492"/>
</dbReference>
<keyword evidence="4" id="KW-1185">Reference proteome</keyword>
<evidence type="ECO:0000313" key="3">
    <source>
        <dbReference type="EMBL" id="MFC3174625.1"/>
    </source>
</evidence>
<dbReference type="Gene3D" id="3.40.50.2000">
    <property type="entry name" value="Glycogen Phosphorylase B"/>
    <property type="match status" value="2"/>
</dbReference>
<dbReference type="PANTHER" id="PTHR12526:SF608">
    <property type="entry name" value="PELF"/>
    <property type="match status" value="1"/>
</dbReference>
<protein>
    <submittedName>
        <fullName evidence="3">GT4 family glycosyltransferase PelF</fullName>
    </submittedName>
</protein>
<dbReference type="RefSeq" id="WP_379510010.1">
    <property type="nucleotide sequence ID" value="NZ_JBHRTQ010000008.1"/>
</dbReference>
<dbReference type="InterPro" id="IPR001296">
    <property type="entry name" value="Glyco_trans_1"/>
</dbReference>
<feature type="domain" description="Glycosyl transferase family 1" evidence="1">
    <location>
        <begin position="304"/>
        <end position="463"/>
    </location>
</feature>
<name>A0ABV7ISQ7_9SPHN</name>
<dbReference type="EMBL" id="JBHRTQ010000008">
    <property type="protein sequence ID" value="MFC3174625.1"/>
    <property type="molecule type" value="Genomic_DNA"/>
</dbReference>
<dbReference type="Pfam" id="PF11997">
    <property type="entry name" value="DUF3492"/>
    <property type="match status" value="1"/>
</dbReference>
<dbReference type="InterPro" id="IPR047691">
    <property type="entry name" value="PelF-like"/>
</dbReference>
<comment type="caution">
    <text evidence="3">The sequence shown here is derived from an EMBL/GenBank/DDBJ whole genome shotgun (WGS) entry which is preliminary data.</text>
</comment>
<evidence type="ECO:0000259" key="2">
    <source>
        <dbReference type="Pfam" id="PF11997"/>
    </source>
</evidence>
<evidence type="ECO:0000313" key="4">
    <source>
        <dbReference type="Proteomes" id="UP001595604"/>
    </source>
</evidence>
<reference evidence="4" key="1">
    <citation type="journal article" date="2019" name="Int. J. Syst. Evol. Microbiol.">
        <title>The Global Catalogue of Microorganisms (GCM) 10K type strain sequencing project: providing services to taxonomists for standard genome sequencing and annotation.</title>
        <authorList>
            <consortium name="The Broad Institute Genomics Platform"/>
            <consortium name="The Broad Institute Genome Sequencing Center for Infectious Disease"/>
            <person name="Wu L."/>
            <person name="Ma J."/>
        </authorList>
    </citation>
    <scope>NUCLEOTIDE SEQUENCE [LARGE SCALE GENOMIC DNA]</scope>
    <source>
        <strain evidence="4">KCTC 42984</strain>
    </source>
</reference>
<dbReference type="NCBIfam" id="NF038011">
    <property type="entry name" value="PelF"/>
    <property type="match status" value="1"/>
</dbReference>
<feature type="domain" description="DUF3492" evidence="2">
    <location>
        <begin position="10"/>
        <end position="278"/>
    </location>
</feature>
<dbReference type="Pfam" id="PF00534">
    <property type="entry name" value="Glycos_transf_1"/>
    <property type="match status" value="1"/>
</dbReference>